<dbReference type="EMBL" id="CAUOFW020001170">
    <property type="protein sequence ID" value="CAK9141751.1"/>
    <property type="molecule type" value="Genomic_DNA"/>
</dbReference>
<comment type="caution">
    <text evidence="1">The sequence shown here is derived from an EMBL/GenBank/DDBJ whole genome shotgun (WGS) entry which is preliminary data.</text>
</comment>
<organism evidence="1 2">
    <name type="scientific">Ilex paraguariensis</name>
    <name type="common">yerba mate</name>
    <dbReference type="NCBI Taxonomy" id="185542"/>
    <lineage>
        <taxon>Eukaryota</taxon>
        <taxon>Viridiplantae</taxon>
        <taxon>Streptophyta</taxon>
        <taxon>Embryophyta</taxon>
        <taxon>Tracheophyta</taxon>
        <taxon>Spermatophyta</taxon>
        <taxon>Magnoliopsida</taxon>
        <taxon>eudicotyledons</taxon>
        <taxon>Gunneridae</taxon>
        <taxon>Pentapetalae</taxon>
        <taxon>asterids</taxon>
        <taxon>campanulids</taxon>
        <taxon>Aquifoliales</taxon>
        <taxon>Aquifoliaceae</taxon>
        <taxon>Ilex</taxon>
    </lineage>
</organism>
<keyword evidence="2" id="KW-1185">Reference proteome</keyword>
<proteinExistence type="predicted"/>
<evidence type="ECO:0000313" key="1">
    <source>
        <dbReference type="EMBL" id="CAK9141751.1"/>
    </source>
</evidence>
<protein>
    <submittedName>
        <fullName evidence="1">Uncharacterized protein</fullName>
    </submittedName>
</protein>
<dbReference type="AlphaFoldDB" id="A0ABC8R9T3"/>
<name>A0ABC8R9T3_9AQUA</name>
<gene>
    <name evidence="1" type="ORF">ILEXP_LOCUS9371</name>
</gene>
<accession>A0ABC8R9T3</accession>
<feature type="non-terminal residue" evidence="1">
    <location>
        <position position="1"/>
    </location>
</feature>
<dbReference type="Proteomes" id="UP001642360">
    <property type="component" value="Unassembled WGS sequence"/>
</dbReference>
<evidence type="ECO:0000313" key="2">
    <source>
        <dbReference type="Proteomes" id="UP001642360"/>
    </source>
</evidence>
<sequence length="57" mass="6737">VNDVVVLPRDKRQKPKRLLNKRTLKKSKAKAEYTIVVEQREDEIRNPHVETGPIHQH</sequence>
<reference evidence="1 2" key="1">
    <citation type="submission" date="2024-02" db="EMBL/GenBank/DDBJ databases">
        <authorList>
            <person name="Vignale AGUSTIN F."/>
            <person name="Sosa J E."/>
            <person name="Modenutti C."/>
        </authorList>
    </citation>
    <scope>NUCLEOTIDE SEQUENCE [LARGE SCALE GENOMIC DNA]</scope>
</reference>